<dbReference type="SUPFAM" id="SSF55008">
    <property type="entry name" value="HMA, heavy metal-associated domain"/>
    <property type="match status" value="1"/>
</dbReference>
<accession>A0ABD1SWE1</accession>
<name>A0ABD1SWE1_9LAMI</name>
<sequence length="140" mass="15257">MGVSGTLEYLSDLMSNRQKHKKRKQLQTVHLKVRMDCNSCELKVKKALSSLSATSIGNSGSALSPWSSQDFGEPTPQKSGYEILRDGTSTEISGIRKKQKRKKCKSSSSPKSSSSSASRVSKSKSKFVEDQAKPTSIEVA</sequence>
<feature type="region of interest" description="Disordered" evidence="1">
    <location>
        <begin position="54"/>
        <end position="140"/>
    </location>
</feature>
<feature type="compositionally biased region" description="Basic residues" evidence="1">
    <location>
        <begin position="95"/>
        <end position="105"/>
    </location>
</feature>
<dbReference type="Gene3D" id="3.30.70.100">
    <property type="match status" value="1"/>
</dbReference>
<reference evidence="3" key="1">
    <citation type="submission" date="2024-07" db="EMBL/GenBank/DDBJ databases">
        <title>Two chromosome-level genome assemblies of Korean endemic species Abeliophyllum distichum and Forsythia ovata (Oleaceae).</title>
        <authorList>
            <person name="Jang H."/>
        </authorList>
    </citation>
    <scope>NUCLEOTIDE SEQUENCE [LARGE SCALE GENOMIC DNA]</scope>
</reference>
<keyword evidence="3" id="KW-1185">Reference proteome</keyword>
<proteinExistence type="predicted"/>
<organism evidence="2 3">
    <name type="scientific">Abeliophyllum distichum</name>
    <dbReference type="NCBI Taxonomy" id="126358"/>
    <lineage>
        <taxon>Eukaryota</taxon>
        <taxon>Viridiplantae</taxon>
        <taxon>Streptophyta</taxon>
        <taxon>Embryophyta</taxon>
        <taxon>Tracheophyta</taxon>
        <taxon>Spermatophyta</taxon>
        <taxon>Magnoliopsida</taxon>
        <taxon>eudicotyledons</taxon>
        <taxon>Gunneridae</taxon>
        <taxon>Pentapetalae</taxon>
        <taxon>asterids</taxon>
        <taxon>lamiids</taxon>
        <taxon>Lamiales</taxon>
        <taxon>Oleaceae</taxon>
        <taxon>Forsythieae</taxon>
        <taxon>Abeliophyllum</taxon>
    </lineage>
</organism>
<dbReference type="EMBL" id="JBFOLK010000006">
    <property type="protein sequence ID" value="KAL2504754.1"/>
    <property type="molecule type" value="Genomic_DNA"/>
</dbReference>
<dbReference type="AlphaFoldDB" id="A0ABD1SWE1"/>
<evidence type="ECO:0000313" key="3">
    <source>
        <dbReference type="Proteomes" id="UP001604336"/>
    </source>
</evidence>
<dbReference type="InterPro" id="IPR036163">
    <property type="entry name" value="HMA_dom_sf"/>
</dbReference>
<dbReference type="Proteomes" id="UP001604336">
    <property type="component" value="Unassembled WGS sequence"/>
</dbReference>
<evidence type="ECO:0000256" key="1">
    <source>
        <dbReference type="SAM" id="MobiDB-lite"/>
    </source>
</evidence>
<protein>
    <submittedName>
        <fullName evidence="2">HMA domain-containing protein</fullName>
    </submittedName>
</protein>
<comment type="caution">
    <text evidence="2">The sequence shown here is derived from an EMBL/GenBank/DDBJ whole genome shotgun (WGS) entry which is preliminary data.</text>
</comment>
<feature type="compositionally biased region" description="Polar residues" evidence="1">
    <location>
        <begin position="54"/>
        <end position="70"/>
    </location>
</feature>
<feature type="compositionally biased region" description="Low complexity" evidence="1">
    <location>
        <begin position="106"/>
        <end position="120"/>
    </location>
</feature>
<gene>
    <name evidence="2" type="ORF">Adt_20375</name>
</gene>
<evidence type="ECO:0000313" key="2">
    <source>
        <dbReference type="EMBL" id="KAL2504754.1"/>
    </source>
</evidence>